<dbReference type="Pfam" id="PF14344">
    <property type="entry name" value="DUF4397"/>
    <property type="match status" value="1"/>
</dbReference>
<dbReference type="InterPro" id="IPR025510">
    <property type="entry name" value="DUF4397"/>
</dbReference>
<name>A0A5C0VL79_9SPHI</name>
<dbReference type="EMBL" id="CP043329">
    <property type="protein sequence ID" value="QEK52421.1"/>
    <property type="molecule type" value="Genomic_DNA"/>
</dbReference>
<proteinExistence type="predicted"/>
<evidence type="ECO:0000259" key="1">
    <source>
        <dbReference type="Pfam" id="PF14344"/>
    </source>
</evidence>
<evidence type="ECO:0000313" key="3">
    <source>
        <dbReference type="Proteomes" id="UP000323653"/>
    </source>
</evidence>
<sequence>MIGSVMSYNVYQKLNFIMMRNFRTINNLKRLTTAKTLLAAAFLLTLTSCLKNDDDYTPQQVAAVSIFHASPGTQAFNFITDRGTGSGPFTFSQRTFYNLYAAGQRRISIRKVGGTQDTLRTGTVNLETDKFYSIYVVDAAPNPNFLIIKDSLTSPAAGKAKIRFLNLSPDAGALSLTTASDSLLFNTTAYKVHTAFSDITGNKTYTFKIKNNGTDKATRQNVEIKTGRVYTIWAKGIDNTTNDTLKTGIQVSEHLSDF</sequence>
<dbReference type="KEGG" id="pej:FYC62_12730"/>
<organism evidence="2 3">
    <name type="scientific">Pedobacter aquae</name>
    <dbReference type="NCBI Taxonomy" id="2605747"/>
    <lineage>
        <taxon>Bacteria</taxon>
        <taxon>Pseudomonadati</taxon>
        <taxon>Bacteroidota</taxon>
        <taxon>Sphingobacteriia</taxon>
        <taxon>Sphingobacteriales</taxon>
        <taxon>Sphingobacteriaceae</taxon>
        <taxon>Pedobacter</taxon>
    </lineage>
</organism>
<reference evidence="2 3" key="1">
    <citation type="submission" date="2019-08" db="EMBL/GenBank/DDBJ databases">
        <title>Pedobacter sp. nov., isolated from Han river, South Korea.</title>
        <authorList>
            <person name="Lee D.-H."/>
            <person name="Kim Y.-S."/>
            <person name="Hwang E.-M."/>
            <person name="Le Tran T.C."/>
            <person name="Cha C.-J."/>
        </authorList>
    </citation>
    <scope>NUCLEOTIDE SEQUENCE [LARGE SCALE GENOMIC DNA]</scope>
    <source>
        <strain evidence="2 3">CJ43</strain>
    </source>
</reference>
<dbReference type="Proteomes" id="UP000323653">
    <property type="component" value="Chromosome"/>
</dbReference>
<gene>
    <name evidence="2" type="ORF">FYC62_12730</name>
</gene>
<keyword evidence="3" id="KW-1185">Reference proteome</keyword>
<dbReference type="AlphaFoldDB" id="A0A5C0VL79"/>
<accession>A0A5C0VL79</accession>
<protein>
    <submittedName>
        <fullName evidence="2">DUF4397 domain-containing protein</fullName>
    </submittedName>
</protein>
<feature type="domain" description="DUF4397" evidence="1">
    <location>
        <begin position="62"/>
        <end position="176"/>
    </location>
</feature>
<evidence type="ECO:0000313" key="2">
    <source>
        <dbReference type="EMBL" id="QEK52421.1"/>
    </source>
</evidence>